<evidence type="ECO:0000313" key="2">
    <source>
        <dbReference type="Proteomes" id="UP001215598"/>
    </source>
</evidence>
<evidence type="ECO:0000313" key="1">
    <source>
        <dbReference type="EMBL" id="KAJ7756355.1"/>
    </source>
</evidence>
<dbReference type="GO" id="GO:0006629">
    <property type="term" value="P:lipid metabolic process"/>
    <property type="evidence" value="ECO:0007669"/>
    <property type="project" value="InterPro"/>
</dbReference>
<dbReference type="PROSITE" id="PS50007">
    <property type="entry name" value="PIPLC_X_DOMAIN"/>
    <property type="match status" value="1"/>
</dbReference>
<dbReference type="AlphaFoldDB" id="A0AAD7J5Z6"/>
<proteinExistence type="predicted"/>
<dbReference type="GO" id="GO:0008081">
    <property type="term" value="F:phosphoric diester hydrolase activity"/>
    <property type="evidence" value="ECO:0007669"/>
    <property type="project" value="InterPro"/>
</dbReference>
<accession>A0AAD7J5Z6</accession>
<dbReference type="Proteomes" id="UP001215598">
    <property type="component" value="Unassembled WGS sequence"/>
</dbReference>
<keyword evidence="2" id="KW-1185">Reference proteome</keyword>
<name>A0AAD7J5Z6_9AGAR</name>
<gene>
    <name evidence="1" type="ORF">B0H16DRAFT_1315211</name>
</gene>
<dbReference type="InterPro" id="IPR017946">
    <property type="entry name" value="PLC-like_Pdiesterase_TIM-brl"/>
</dbReference>
<dbReference type="PANTHER" id="PTHR13593:SF113">
    <property type="entry name" value="SI:DKEY-266F7.9"/>
    <property type="match status" value="1"/>
</dbReference>
<dbReference type="SUPFAM" id="SSF51695">
    <property type="entry name" value="PLC-like phosphodiesterases"/>
    <property type="match status" value="1"/>
</dbReference>
<dbReference type="Gene3D" id="3.20.20.190">
    <property type="entry name" value="Phosphatidylinositol (PI) phosphodiesterase"/>
    <property type="match status" value="1"/>
</dbReference>
<dbReference type="InterPro" id="IPR051057">
    <property type="entry name" value="PI-PLC_domain"/>
</dbReference>
<dbReference type="EMBL" id="JARKIB010000047">
    <property type="protein sequence ID" value="KAJ7756355.1"/>
    <property type="molecule type" value="Genomic_DNA"/>
</dbReference>
<organism evidence="1 2">
    <name type="scientific">Mycena metata</name>
    <dbReference type="NCBI Taxonomy" id="1033252"/>
    <lineage>
        <taxon>Eukaryota</taxon>
        <taxon>Fungi</taxon>
        <taxon>Dikarya</taxon>
        <taxon>Basidiomycota</taxon>
        <taxon>Agaricomycotina</taxon>
        <taxon>Agaricomycetes</taxon>
        <taxon>Agaricomycetidae</taxon>
        <taxon>Agaricales</taxon>
        <taxon>Marasmiineae</taxon>
        <taxon>Mycenaceae</taxon>
        <taxon>Mycena</taxon>
    </lineage>
</organism>
<comment type="caution">
    <text evidence="1">The sequence shown here is derived from an EMBL/GenBank/DDBJ whole genome shotgun (WGS) entry which is preliminary data.</text>
</comment>
<protein>
    <submittedName>
        <fullName evidence="1">PLC-like phosphodiesterase</fullName>
    </submittedName>
</protein>
<dbReference type="PANTHER" id="PTHR13593">
    <property type="match status" value="1"/>
</dbReference>
<reference evidence="1" key="1">
    <citation type="submission" date="2023-03" db="EMBL/GenBank/DDBJ databases">
        <title>Massive genome expansion in bonnet fungi (Mycena s.s.) driven by repeated elements and novel gene families across ecological guilds.</title>
        <authorList>
            <consortium name="Lawrence Berkeley National Laboratory"/>
            <person name="Harder C.B."/>
            <person name="Miyauchi S."/>
            <person name="Viragh M."/>
            <person name="Kuo A."/>
            <person name="Thoen E."/>
            <person name="Andreopoulos B."/>
            <person name="Lu D."/>
            <person name="Skrede I."/>
            <person name="Drula E."/>
            <person name="Henrissat B."/>
            <person name="Morin E."/>
            <person name="Kohler A."/>
            <person name="Barry K."/>
            <person name="LaButti K."/>
            <person name="Morin E."/>
            <person name="Salamov A."/>
            <person name="Lipzen A."/>
            <person name="Mereny Z."/>
            <person name="Hegedus B."/>
            <person name="Baldrian P."/>
            <person name="Stursova M."/>
            <person name="Weitz H."/>
            <person name="Taylor A."/>
            <person name="Grigoriev I.V."/>
            <person name="Nagy L.G."/>
            <person name="Martin F."/>
            <person name="Kauserud H."/>
        </authorList>
    </citation>
    <scope>NUCLEOTIDE SEQUENCE</scope>
    <source>
        <strain evidence="1">CBHHK182m</strain>
    </source>
</reference>
<sequence>MQHNLAVLGSRPLGEICLPGAHDAGAFKLEFGTTIGGVESNVLTQTLSIYGQLEHGVRWMEIRPFLLHRRKPSRKTESNWYCGHFSDINFGLDWQGGCGATIDEVVADVNRFTSEHPELVILDISHITFLECDVGLRDFGGAIERSLTPDQRHELLTKLASIHNRFHVPAGQLESLTLDTFIGQRQPAVLVVFDPDTDKLFVNEAELTERQFYRSERYAVNKHFVTRMQTDLEAASCTLLPNRWVEPMQNPSSVLRLADAYQAQEFPFTLIIIDKVERGDLLTLCLAVSFARVSPRELVVVYGGVHITDTAARQRMQDTINARRAVDITNSLCGGDPWEGTFKSLAVVYWHDGWVKARFGREGTTLHLERDYLRRPWAELEDQAVYYENWRRITMS</sequence>